<feature type="transmembrane region" description="Helical" evidence="9">
    <location>
        <begin position="85"/>
        <end position="104"/>
    </location>
</feature>
<dbReference type="Pfam" id="PF00893">
    <property type="entry name" value="Multi_Drug_Res"/>
    <property type="match status" value="1"/>
</dbReference>
<dbReference type="AlphaFoldDB" id="A0A2S9JUA4"/>
<keyword evidence="5 9" id="KW-1133">Transmembrane helix</keyword>
<dbReference type="InterPro" id="IPR000390">
    <property type="entry name" value="Small_drug/metabolite_transptr"/>
</dbReference>
<name>A0A2S9JUA4_9SPHI</name>
<reference evidence="10 11" key="1">
    <citation type="submission" date="2018-02" db="EMBL/GenBank/DDBJ databases">
        <title>The draft genome of Sphingobacterium gobiense H7.</title>
        <authorList>
            <person name="Li L."/>
            <person name="Liu L."/>
            <person name="Zhang X."/>
            <person name="Wang T."/>
            <person name="Liang L."/>
        </authorList>
    </citation>
    <scope>NUCLEOTIDE SEQUENCE [LARGE SCALE GENOMIC DNA]</scope>
    <source>
        <strain evidence="10 11">ACCC 05757</strain>
    </source>
</reference>
<dbReference type="InterPro" id="IPR045324">
    <property type="entry name" value="Small_multidrug_res"/>
</dbReference>
<dbReference type="GO" id="GO:0005886">
    <property type="term" value="C:plasma membrane"/>
    <property type="evidence" value="ECO:0007669"/>
    <property type="project" value="UniProtKB-SubCell"/>
</dbReference>
<evidence type="ECO:0000256" key="7">
    <source>
        <dbReference type="ARBA" id="ARBA00038032"/>
    </source>
</evidence>
<evidence type="ECO:0000256" key="8">
    <source>
        <dbReference type="RuleBase" id="RU003942"/>
    </source>
</evidence>
<evidence type="ECO:0000256" key="5">
    <source>
        <dbReference type="ARBA" id="ARBA00022989"/>
    </source>
</evidence>
<comment type="subcellular location">
    <subcellularLocation>
        <location evidence="1 8">Cell membrane</location>
        <topology evidence="1 8">Multi-pass membrane protein</topology>
    </subcellularLocation>
</comment>
<dbReference type="OrthoDB" id="21828at2"/>
<feature type="transmembrane region" description="Helical" evidence="9">
    <location>
        <begin position="29"/>
        <end position="46"/>
    </location>
</feature>
<evidence type="ECO:0000256" key="2">
    <source>
        <dbReference type="ARBA" id="ARBA00022448"/>
    </source>
</evidence>
<evidence type="ECO:0000256" key="9">
    <source>
        <dbReference type="SAM" id="Phobius"/>
    </source>
</evidence>
<gene>
    <name evidence="10" type="ORF">C5749_06390</name>
</gene>
<dbReference type="Proteomes" id="UP000238642">
    <property type="component" value="Unassembled WGS sequence"/>
</dbReference>
<dbReference type="PANTHER" id="PTHR30561:SF1">
    <property type="entry name" value="MULTIDRUG TRANSPORTER EMRE"/>
    <property type="match status" value="1"/>
</dbReference>
<dbReference type="Gene3D" id="1.10.3730.20">
    <property type="match status" value="1"/>
</dbReference>
<evidence type="ECO:0000256" key="1">
    <source>
        <dbReference type="ARBA" id="ARBA00004651"/>
    </source>
</evidence>
<proteinExistence type="inferred from homology"/>
<keyword evidence="2" id="KW-0813">Transport</keyword>
<evidence type="ECO:0000313" key="10">
    <source>
        <dbReference type="EMBL" id="PRD56844.1"/>
    </source>
</evidence>
<dbReference type="SUPFAM" id="SSF103481">
    <property type="entry name" value="Multidrug resistance efflux transporter EmrE"/>
    <property type="match status" value="1"/>
</dbReference>
<evidence type="ECO:0000256" key="3">
    <source>
        <dbReference type="ARBA" id="ARBA00022475"/>
    </source>
</evidence>
<keyword evidence="11" id="KW-1185">Reference proteome</keyword>
<dbReference type="EMBL" id="PVBS01000001">
    <property type="protein sequence ID" value="PRD56844.1"/>
    <property type="molecule type" value="Genomic_DNA"/>
</dbReference>
<comment type="caution">
    <text evidence="10">The sequence shown here is derived from an EMBL/GenBank/DDBJ whole genome shotgun (WGS) entry which is preliminary data.</text>
</comment>
<keyword evidence="4 8" id="KW-0812">Transmembrane</keyword>
<evidence type="ECO:0000313" key="11">
    <source>
        <dbReference type="Proteomes" id="UP000238642"/>
    </source>
</evidence>
<organism evidence="10 11">
    <name type="scientific">Sphingobacterium gobiense</name>
    <dbReference type="NCBI Taxonomy" id="1382456"/>
    <lineage>
        <taxon>Bacteria</taxon>
        <taxon>Pseudomonadati</taxon>
        <taxon>Bacteroidota</taxon>
        <taxon>Sphingobacteriia</taxon>
        <taxon>Sphingobacteriales</taxon>
        <taxon>Sphingobacteriaceae</taxon>
        <taxon>Sphingobacterium</taxon>
    </lineage>
</organism>
<feature type="transmembrane region" description="Helical" evidence="9">
    <location>
        <begin position="58"/>
        <end position="79"/>
    </location>
</feature>
<dbReference type="InterPro" id="IPR037185">
    <property type="entry name" value="EmrE-like"/>
</dbReference>
<evidence type="ECO:0000256" key="4">
    <source>
        <dbReference type="ARBA" id="ARBA00022692"/>
    </source>
</evidence>
<dbReference type="PANTHER" id="PTHR30561">
    <property type="entry name" value="SMR FAMILY PROTON-DEPENDENT DRUG EFFLUX TRANSPORTER SUGE"/>
    <property type="match status" value="1"/>
</dbReference>
<keyword evidence="3" id="KW-1003">Cell membrane</keyword>
<comment type="similarity">
    <text evidence="7 8">Belongs to the drug/metabolite transporter (DMT) superfamily. Small multidrug resistance (SMR) (TC 2.A.7.1) family.</text>
</comment>
<sequence>MKHFFLFGAILAEIIGALATRQSDGFSKFWPSCVAVVGVVGAYFLLSLSLKSGMPIGVAYGIWAALGITILTIIGAIFFEEPLSVIQIIGIIMIVGGVLALELGKTNIDTI</sequence>
<keyword evidence="6 9" id="KW-0472">Membrane</keyword>
<protein>
    <submittedName>
        <fullName evidence="10">QacE family quaternary ammonium compound efflux SMR transporter</fullName>
    </submittedName>
</protein>
<accession>A0A2S9JUA4</accession>
<evidence type="ECO:0000256" key="6">
    <source>
        <dbReference type="ARBA" id="ARBA00023136"/>
    </source>
</evidence>
<dbReference type="GO" id="GO:0022857">
    <property type="term" value="F:transmembrane transporter activity"/>
    <property type="evidence" value="ECO:0007669"/>
    <property type="project" value="InterPro"/>
</dbReference>
<dbReference type="RefSeq" id="WP_105724053.1">
    <property type="nucleotide sequence ID" value="NZ_PVBS01000001.1"/>
</dbReference>